<dbReference type="InterPro" id="IPR009241">
    <property type="entry name" value="HigB-like"/>
</dbReference>
<protein>
    <recommendedName>
        <fullName evidence="3">Phage-related protein</fullName>
    </recommendedName>
</protein>
<organism evidence="1 2">
    <name type="scientific">Gordonia otitidis (strain DSM 44809 / CCUG 52243 / JCM 12355 / NBRC 100426 / IFM 10032)</name>
    <dbReference type="NCBI Taxonomy" id="1108044"/>
    <lineage>
        <taxon>Bacteria</taxon>
        <taxon>Bacillati</taxon>
        <taxon>Actinomycetota</taxon>
        <taxon>Actinomycetes</taxon>
        <taxon>Mycobacteriales</taxon>
        <taxon>Gordoniaceae</taxon>
        <taxon>Gordonia</taxon>
    </lineage>
</organism>
<dbReference type="RefSeq" id="WP_007240668.1">
    <property type="nucleotide sequence ID" value="NZ_BAFB01000221.1"/>
</dbReference>
<proteinExistence type="predicted"/>
<dbReference type="STRING" id="1108044.GOOTI_221_00370"/>
<dbReference type="Pfam" id="PF05973">
    <property type="entry name" value="Gp49"/>
    <property type="match status" value="1"/>
</dbReference>
<evidence type="ECO:0000313" key="2">
    <source>
        <dbReference type="Proteomes" id="UP000005038"/>
    </source>
</evidence>
<name>H5TSM9_GORO1</name>
<sequence length="123" mass="14134">MSNKQQPEAPIEWVGSSLEDLRDLPAAARQDIGYQLEQIQFGNDPDDWRAMPGVGAGCREIRVRTADGAYRTFYATKFDNYVYVLHVFTKKTQTTTQHDLAIGKKRYSQARDIARHRTNKENQ</sequence>
<gene>
    <name evidence="1" type="ORF">GOOTI_221_00370</name>
</gene>
<reference evidence="1" key="1">
    <citation type="submission" date="2012-02" db="EMBL/GenBank/DDBJ databases">
        <title>Whole genome shotgun sequence of Gordonia otitidis NBRC 100426.</title>
        <authorList>
            <person name="Yoshida I."/>
            <person name="Hosoyama A."/>
            <person name="Tsuchikane K."/>
            <person name="Katsumata H."/>
            <person name="Yamazaki S."/>
            <person name="Fujita N."/>
        </authorList>
    </citation>
    <scope>NUCLEOTIDE SEQUENCE [LARGE SCALE GENOMIC DNA]</scope>
    <source>
        <strain evidence="1">NBRC 100426</strain>
    </source>
</reference>
<dbReference type="AlphaFoldDB" id="H5TSM9"/>
<dbReference type="Proteomes" id="UP000005038">
    <property type="component" value="Unassembled WGS sequence"/>
</dbReference>
<comment type="caution">
    <text evidence="1">The sequence shown here is derived from an EMBL/GenBank/DDBJ whole genome shotgun (WGS) entry which is preliminary data.</text>
</comment>
<evidence type="ECO:0008006" key="3">
    <source>
        <dbReference type="Google" id="ProtNLM"/>
    </source>
</evidence>
<evidence type="ECO:0000313" key="1">
    <source>
        <dbReference type="EMBL" id="GAB36487.1"/>
    </source>
</evidence>
<accession>H5TSM9</accession>
<dbReference type="EMBL" id="BAFB01000221">
    <property type="protein sequence ID" value="GAB36487.1"/>
    <property type="molecule type" value="Genomic_DNA"/>
</dbReference>
<keyword evidence="2" id="KW-1185">Reference proteome</keyword>